<name>A0A485LHC9_9STRA</name>
<dbReference type="EMBL" id="CAADRA010006984">
    <property type="protein sequence ID" value="VFT97823.1"/>
    <property type="molecule type" value="Genomic_DNA"/>
</dbReference>
<dbReference type="InterPro" id="IPR036770">
    <property type="entry name" value="Ankyrin_rpt-contain_sf"/>
</dbReference>
<gene>
    <name evidence="2" type="primary">Aste57867_21149</name>
    <name evidence="1" type="ORF">As57867_021081</name>
    <name evidence="2" type="ORF">ASTE57867_21149</name>
</gene>
<dbReference type="OrthoDB" id="57558at2759"/>
<dbReference type="AlphaFoldDB" id="A0A485LHC9"/>
<reference evidence="2 3" key="1">
    <citation type="submission" date="2019-03" db="EMBL/GenBank/DDBJ databases">
        <authorList>
            <person name="Gaulin E."/>
            <person name="Dumas B."/>
        </authorList>
    </citation>
    <scope>NUCLEOTIDE SEQUENCE [LARGE SCALE GENOMIC DNA]</scope>
    <source>
        <strain evidence="2">CBS 568.67</strain>
    </source>
</reference>
<protein>
    <submittedName>
        <fullName evidence="2">Aste57867_21149 protein</fullName>
    </submittedName>
</protein>
<accession>A0A485LHC9</accession>
<dbReference type="Proteomes" id="UP000332933">
    <property type="component" value="Unassembled WGS sequence"/>
</dbReference>
<evidence type="ECO:0000313" key="2">
    <source>
        <dbReference type="EMBL" id="VFT97823.1"/>
    </source>
</evidence>
<dbReference type="EMBL" id="VJMH01006958">
    <property type="protein sequence ID" value="KAF0687068.1"/>
    <property type="molecule type" value="Genomic_DNA"/>
</dbReference>
<proteinExistence type="predicted"/>
<organism evidence="2 3">
    <name type="scientific">Aphanomyces stellatus</name>
    <dbReference type="NCBI Taxonomy" id="120398"/>
    <lineage>
        <taxon>Eukaryota</taxon>
        <taxon>Sar</taxon>
        <taxon>Stramenopiles</taxon>
        <taxon>Oomycota</taxon>
        <taxon>Saprolegniomycetes</taxon>
        <taxon>Saprolegniales</taxon>
        <taxon>Verrucalvaceae</taxon>
        <taxon>Aphanomyces</taxon>
    </lineage>
</organism>
<evidence type="ECO:0000313" key="3">
    <source>
        <dbReference type="Proteomes" id="UP000332933"/>
    </source>
</evidence>
<keyword evidence="3" id="KW-1185">Reference proteome</keyword>
<dbReference type="SUPFAM" id="SSF48403">
    <property type="entry name" value="Ankyrin repeat"/>
    <property type="match status" value="1"/>
</dbReference>
<sequence>MSDLSPTSSSLQVLLEPNLMPFISDFQTGTCPGMQVFAKWTVPLLRAHPSSPPGKTYFEIVESGLDAWYAAHGVKTLAKLIASLPKMETIALVSAVFSGRVDVLFWFQSTGRLATIDLPLLSIAAWNGQLDVVRTLDEMEYPGCAVHALQWATAKGHTRVREYLQSHPRSRPCPCAATAFVEQH</sequence>
<reference evidence="1" key="2">
    <citation type="submission" date="2019-06" db="EMBL/GenBank/DDBJ databases">
        <title>Genomics analysis of Aphanomyces spp. identifies a new class of oomycete effector associated with host adaptation.</title>
        <authorList>
            <person name="Gaulin E."/>
        </authorList>
    </citation>
    <scope>NUCLEOTIDE SEQUENCE</scope>
    <source>
        <strain evidence="1">CBS 578.67</strain>
    </source>
</reference>
<evidence type="ECO:0000313" key="1">
    <source>
        <dbReference type="EMBL" id="KAF0687068.1"/>
    </source>
</evidence>